<feature type="non-terminal residue" evidence="2">
    <location>
        <position position="139"/>
    </location>
</feature>
<dbReference type="Pfam" id="PF18478">
    <property type="entry name" value="PIN_10"/>
    <property type="match status" value="1"/>
</dbReference>
<gene>
    <name evidence="2" type="ordered locus">MCAN_20421</name>
</gene>
<name>A0AB72XNE9_MYCCP</name>
<feature type="domain" description="VapC45 PIN like" evidence="1">
    <location>
        <begin position="13"/>
        <end position="94"/>
    </location>
</feature>
<evidence type="ECO:0000313" key="3">
    <source>
        <dbReference type="Proteomes" id="UP000008896"/>
    </source>
</evidence>
<dbReference type="EMBL" id="HE572590">
    <property type="protein sequence ID" value="CCC44374.1"/>
    <property type="molecule type" value="Genomic_DNA"/>
</dbReference>
<protein>
    <recommendedName>
        <fullName evidence="1">VapC45 PIN like domain-containing protein</fullName>
    </recommendedName>
</protein>
<dbReference type="Proteomes" id="UP000008896">
    <property type="component" value="Chromosome"/>
</dbReference>
<dbReference type="InterPro" id="IPR041375">
    <property type="entry name" value="VapC45_PIN-like"/>
</dbReference>
<organism evidence="2 3">
    <name type="scientific">Mycobacterium canettii (strain CIPT 140010059)</name>
    <dbReference type="NCBI Taxonomy" id="1048245"/>
    <lineage>
        <taxon>Bacteria</taxon>
        <taxon>Bacillati</taxon>
        <taxon>Actinomycetota</taxon>
        <taxon>Actinomycetes</taxon>
        <taxon>Mycobacteriales</taxon>
        <taxon>Mycobacteriaceae</taxon>
        <taxon>Mycobacterium</taxon>
        <taxon>Mycobacterium tuberculosis complex</taxon>
    </lineage>
</organism>
<dbReference type="KEGG" id="mce:MCAN_20421"/>
<reference evidence="2 3" key="2">
    <citation type="journal article" date="2013" name="Nat. Genet.">
        <title>Genomic analysis of smooth tubercle bacilli provides insights into ancestry and pathoadaptation of Mycobacterium tuberculosis.</title>
        <authorList>
            <person name="Supply P."/>
            <person name="Marceau M."/>
            <person name="Mangenot S."/>
            <person name="Roche D."/>
            <person name="Rouanet C."/>
            <person name="Khanna V."/>
            <person name="Majlessi L."/>
            <person name="Criscuolo A."/>
            <person name="Tap J."/>
            <person name="Pawlik A."/>
            <person name="Fiette L."/>
            <person name="Orgeur M."/>
            <person name="Fabre M."/>
            <person name="Parmentier C."/>
            <person name="Frigui W."/>
            <person name="Simeone R."/>
            <person name="Boritsch E.C."/>
            <person name="Debrie A.S."/>
            <person name="Willery E."/>
            <person name="Walker D."/>
            <person name="Quail M.A."/>
            <person name="Ma L."/>
            <person name="Bouchier C."/>
            <person name="Salvignol G."/>
            <person name="Sayes F."/>
            <person name="Cascioferro A."/>
            <person name="Seemann T."/>
            <person name="Barbe V."/>
            <person name="Locht C."/>
            <person name="Gutierrez M.C."/>
            <person name="Leclerc C."/>
            <person name="Bentley S.D."/>
            <person name="Stinear T.P."/>
            <person name="Brisse S."/>
            <person name="Medigue C."/>
            <person name="Parkhill J."/>
            <person name="Cruveiller S."/>
            <person name="Brosch R."/>
        </authorList>
    </citation>
    <scope>NUCLEOTIDE SEQUENCE [LARGE SCALE GENOMIC DNA]</scope>
    <source>
        <strain evidence="2 3">CIPT 140010059</strain>
    </source>
</reference>
<reference evidence="2 3" key="1">
    <citation type="journal article" date="2012" name="PLoS Negl. Trop. Dis.">
        <title>The Genome of Mycobacterium Africanum West African 2 Reveals a Lineage-Specific Locus and Genome Erosion Common to the M. tuberculosis Complex.</title>
        <authorList>
            <person name="Bentley S.D."/>
            <person name="Comas I."/>
            <person name="Bryant J.M."/>
            <person name="Walker D."/>
            <person name="Smith N.H."/>
            <person name="Harris S.R."/>
            <person name="Thurston S."/>
            <person name="Gagneux S."/>
            <person name="Wood J."/>
            <person name="Antonio M."/>
            <person name="Quail M.A."/>
            <person name="Gehre F."/>
            <person name="Adegbola R.A."/>
            <person name="Parkhill J."/>
            <person name="de Jong B.C."/>
        </authorList>
    </citation>
    <scope>NUCLEOTIDE SEQUENCE [LARGE SCALE GENOMIC DNA]</scope>
    <source>
        <strain evidence="2 3">CIPT 140010059</strain>
    </source>
</reference>
<evidence type="ECO:0000313" key="2">
    <source>
        <dbReference type="EMBL" id="CCC44374.1"/>
    </source>
</evidence>
<accession>A0AB72XNE9</accession>
<evidence type="ECO:0000259" key="1">
    <source>
        <dbReference type="Pfam" id="PF18478"/>
    </source>
</evidence>
<dbReference type="AlphaFoldDB" id="A0AB72XNE9"/>
<proteinExistence type="predicted"/>
<sequence length="139" mass="15622">MQPDPHLLADLDHIFVDRSLGAVQVPQLLRDAGFRLTTMREHYGETQAQSVSDHEWIAMTAECGWIGFHKDANIRRNAVERRTVLDTGARLFCVPRADILAEQVAARYIASLAAMARAARFPGPFIYTVHPSKIVRVLQ</sequence>